<dbReference type="SUPFAM" id="SSF51215">
    <property type="entry name" value="Regulatory protein AraC"/>
    <property type="match status" value="1"/>
</dbReference>
<gene>
    <name evidence="5" type="ORF">H9800_09975</name>
</gene>
<keyword evidence="2" id="KW-0238">DNA-binding</keyword>
<comment type="caution">
    <text evidence="5">The sequence shown here is derived from an EMBL/GenBank/DDBJ whole genome shotgun (WGS) entry which is preliminary data.</text>
</comment>
<dbReference type="InterPro" id="IPR009057">
    <property type="entry name" value="Homeodomain-like_sf"/>
</dbReference>
<dbReference type="Proteomes" id="UP000824220">
    <property type="component" value="Unassembled WGS sequence"/>
</dbReference>
<organism evidence="5 6">
    <name type="scientific">Candidatus Microbacterium stercoravium</name>
    <dbReference type="NCBI Taxonomy" id="2838697"/>
    <lineage>
        <taxon>Bacteria</taxon>
        <taxon>Bacillati</taxon>
        <taxon>Actinomycetota</taxon>
        <taxon>Actinomycetes</taxon>
        <taxon>Micrococcales</taxon>
        <taxon>Microbacteriaceae</taxon>
        <taxon>Microbacterium</taxon>
    </lineage>
</organism>
<evidence type="ECO:0000256" key="2">
    <source>
        <dbReference type="ARBA" id="ARBA00023125"/>
    </source>
</evidence>
<dbReference type="Pfam" id="PF02311">
    <property type="entry name" value="AraC_binding"/>
    <property type="match status" value="1"/>
</dbReference>
<name>A0A9D2H772_9MICO</name>
<sequence>MRDVDLRSLPLHVAGEISMAVRIHGMSERLERDTSWAAHAHPTHELLWNERGASTATIESRVWTITPMMGLWIPAGVVQQGRAGAATWYRTAHFSAGGDTAVPTIAAEPVAVDMSPLLRLLLDRLANDPLPEQLRLLTEQMVLDVIEPSESPLSVAAPTGDLLRPIAAAVLADPSDRRTLGDWSQAVGASPRTITRAFMAETGTGFSRWQGAVRAHRAVILLSEGTDLESGAESVGYGSVSAFGAAFRRATGRTPSDFR</sequence>
<feature type="domain" description="HTH araC/xylS-type" evidence="4">
    <location>
        <begin position="164"/>
        <end position="259"/>
    </location>
</feature>
<proteinExistence type="predicted"/>
<keyword evidence="1" id="KW-0805">Transcription regulation</keyword>
<evidence type="ECO:0000259" key="4">
    <source>
        <dbReference type="PROSITE" id="PS01124"/>
    </source>
</evidence>
<dbReference type="InterPro" id="IPR018060">
    <property type="entry name" value="HTH_AraC"/>
</dbReference>
<keyword evidence="3" id="KW-0804">Transcription</keyword>
<dbReference type="PROSITE" id="PS01124">
    <property type="entry name" value="HTH_ARAC_FAMILY_2"/>
    <property type="match status" value="1"/>
</dbReference>
<evidence type="ECO:0000256" key="3">
    <source>
        <dbReference type="ARBA" id="ARBA00023163"/>
    </source>
</evidence>
<dbReference type="PANTHER" id="PTHR11019">
    <property type="entry name" value="HTH-TYPE TRANSCRIPTIONAL REGULATOR NIMR"/>
    <property type="match status" value="1"/>
</dbReference>
<reference evidence="5" key="1">
    <citation type="journal article" date="2021" name="PeerJ">
        <title>Extensive microbial diversity within the chicken gut microbiome revealed by metagenomics and culture.</title>
        <authorList>
            <person name="Gilroy R."/>
            <person name="Ravi A."/>
            <person name="Getino M."/>
            <person name="Pursley I."/>
            <person name="Horton D.L."/>
            <person name="Alikhan N.F."/>
            <person name="Baker D."/>
            <person name="Gharbi K."/>
            <person name="Hall N."/>
            <person name="Watson M."/>
            <person name="Adriaenssens E.M."/>
            <person name="Foster-Nyarko E."/>
            <person name="Jarju S."/>
            <person name="Secka A."/>
            <person name="Antonio M."/>
            <person name="Oren A."/>
            <person name="Chaudhuri R.R."/>
            <person name="La Ragione R."/>
            <person name="Hildebrand F."/>
            <person name="Pallen M.J."/>
        </authorList>
    </citation>
    <scope>NUCLEOTIDE SEQUENCE</scope>
    <source>
        <strain evidence="5">ChiHjej8B7-3636</strain>
    </source>
</reference>
<dbReference type="PANTHER" id="PTHR11019:SF199">
    <property type="entry name" value="HTH-TYPE TRANSCRIPTIONAL REGULATOR NIMR"/>
    <property type="match status" value="1"/>
</dbReference>
<dbReference type="Gene3D" id="1.10.10.60">
    <property type="entry name" value="Homeodomain-like"/>
    <property type="match status" value="1"/>
</dbReference>
<evidence type="ECO:0000313" key="6">
    <source>
        <dbReference type="Proteomes" id="UP000824220"/>
    </source>
</evidence>
<accession>A0A9D2H772</accession>
<dbReference type="AlphaFoldDB" id="A0A9D2H772"/>
<dbReference type="SUPFAM" id="SSF46689">
    <property type="entry name" value="Homeodomain-like"/>
    <property type="match status" value="1"/>
</dbReference>
<evidence type="ECO:0000256" key="1">
    <source>
        <dbReference type="ARBA" id="ARBA00023015"/>
    </source>
</evidence>
<dbReference type="Pfam" id="PF12833">
    <property type="entry name" value="HTH_18"/>
    <property type="match status" value="1"/>
</dbReference>
<dbReference type="GO" id="GO:0043565">
    <property type="term" value="F:sequence-specific DNA binding"/>
    <property type="evidence" value="ECO:0007669"/>
    <property type="project" value="InterPro"/>
</dbReference>
<dbReference type="InterPro" id="IPR003313">
    <property type="entry name" value="AraC-bd"/>
</dbReference>
<evidence type="ECO:0000313" key="5">
    <source>
        <dbReference type="EMBL" id="HJA05169.1"/>
    </source>
</evidence>
<dbReference type="EMBL" id="DXAM01000140">
    <property type="protein sequence ID" value="HJA05169.1"/>
    <property type="molecule type" value="Genomic_DNA"/>
</dbReference>
<reference evidence="5" key="2">
    <citation type="submission" date="2021-04" db="EMBL/GenBank/DDBJ databases">
        <authorList>
            <person name="Gilroy R."/>
        </authorList>
    </citation>
    <scope>NUCLEOTIDE SEQUENCE</scope>
    <source>
        <strain evidence="5">ChiHjej8B7-3636</strain>
    </source>
</reference>
<dbReference type="SMART" id="SM00342">
    <property type="entry name" value="HTH_ARAC"/>
    <property type="match status" value="1"/>
</dbReference>
<dbReference type="InterPro" id="IPR037923">
    <property type="entry name" value="HTH-like"/>
</dbReference>
<dbReference type="GO" id="GO:0003700">
    <property type="term" value="F:DNA-binding transcription factor activity"/>
    <property type="evidence" value="ECO:0007669"/>
    <property type="project" value="InterPro"/>
</dbReference>
<protein>
    <submittedName>
        <fullName evidence="5">AraC family transcriptional regulator</fullName>
    </submittedName>
</protein>